<evidence type="ECO:0000313" key="4">
    <source>
        <dbReference type="EMBL" id="EQD43618.1"/>
    </source>
</evidence>
<feature type="compositionally biased region" description="Pro residues" evidence="2">
    <location>
        <begin position="322"/>
        <end position="333"/>
    </location>
</feature>
<feature type="non-terminal residue" evidence="4">
    <location>
        <position position="1"/>
    </location>
</feature>
<feature type="compositionally biased region" description="Basic and acidic residues" evidence="2">
    <location>
        <begin position="220"/>
        <end position="233"/>
    </location>
</feature>
<dbReference type="PANTHER" id="PTHR21363">
    <property type="entry name" value="PREPHENATE DEHYDROGENASE"/>
    <property type="match status" value="1"/>
</dbReference>
<keyword evidence="1" id="KW-0560">Oxidoreductase</keyword>
<protein>
    <recommendedName>
        <fullName evidence="3">Prephenate dehydrogenase dimerization domain-containing protein</fullName>
    </recommendedName>
</protein>
<feature type="domain" description="Prephenate dehydrogenase dimerization" evidence="3">
    <location>
        <begin position="42"/>
        <end position="138"/>
    </location>
</feature>
<name>T0ZFG7_9ZZZZ</name>
<dbReference type="InterPro" id="IPR008927">
    <property type="entry name" value="6-PGluconate_DH-like_C_sf"/>
</dbReference>
<organism evidence="4">
    <name type="scientific">mine drainage metagenome</name>
    <dbReference type="NCBI Taxonomy" id="410659"/>
    <lineage>
        <taxon>unclassified sequences</taxon>
        <taxon>metagenomes</taxon>
        <taxon>ecological metagenomes</taxon>
    </lineage>
</organism>
<dbReference type="InterPro" id="IPR046825">
    <property type="entry name" value="PDH_C"/>
</dbReference>
<dbReference type="Pfam" id="PF20463">
    <property type="entry name" value="PDH_C"/>
    <property type="match status" value="1"/>
</dbReference>
<reference evidence="4" key="2">
    <citation type="journal article" date="2014" name="ISME J.">
        <title>Microbial stratification in low pH oxic and suboxic macroscopic growths along an acid mine drainage.</title>
        <authorList>
            <person name="Mendez-Garcia C."/>
            <person name="Mesa V."/>
            <person name="Sprenger R.R."/>
            <person name="Richter M."/>
            <person name="Diez M.S."/>
            <person name="Solano J."/>
            <person name="Bargiela R."/>
            <person name="Golyshina O.V."/>
            <person name="Manteca A."/>
            <person name="Ramos J.L."/>
            <person name="Gallego J.R."/>
            <person name="Llorente I."/>
            <person name="Martins Dos Santos V.A."/>
            <person name="Jensen O.N."/>
            <person name="Pelaez A.I."/>
            <person name="Sanchez J."/>
            <person name="Ferrer M."/>
        </authorList>
    </citation>
    <scope>NUCLEOTIDE SEQUENCE</scope>
</reference>
<accession>T0ZFG7</accession>
<dbReference type="GO" id="GO:0070403">
    <property type="term" value="F:NAD+ binding"/>
    <property type="evidence" value="ECO:0007669"/>
    <property type="project" value="TreeGrafter"/>
</dbReference>
<comment type="caution">
    <text evidence="4">The sequence shown here is derived from an EMBL/GenBank/DDBJ whole genome shotgun (WGS) entry which is preliminary data.</text>
</comment>
<evidence type="ECO:0000259" key="3">
    <source>
        <dbReference type="Pfam" id="PF20463"/>
    </source>
</evidence>
<dbReference type="AlphaFoldDB" id="T0ZFG7"/>
<dbReference type="PANTHER" id="PTHR21363:SF0">
    <property type="entry name" value="PREPHENATE DEHYDROGENASE [NADP(+)]"/>
    <property type="match status" value="1"/>
</dbReference>
<dbReference type="SUPFAM" id="SSF48179">
    <property type="entry name" value="6-phosphogluconate dehydrogenase C-terminal domain-like"/>
    <property type="match status" value="1"/>
</dbReference>
<proteinExistence type="predicted"/>
<feature type="compositionally biased region" description="Low complexity" evidence="2">
    <location>
        <begin position="299"/>
        <end position="321"/>
    </location>
</feature>
<dbReference type="GO" id="GO:0008977">
    <property type="term" value="F:prephenate dehydrogenase (NAD+) activity"/>
    <property type="evidence" value="ECO:0007669"/>
    <property type="project" value="TreeGrafter"/>
</dbReference>
<dbReference type="InterPro" id="IPR050812">
    <property type="entry name" value="Preph/Arog_dehydrog"/>
</dbReference>
<dbReference type="GO" id="GO:0006571">
    <property type="term" value="P:tyrosine biosynthetic process"/>
    <property type="evidence" value="ECO:0007669"/>
    <property type="project" value="TreeGrafter"/>
</dbReference>
<gene>
    <name evidence="4" type="ORF">B1B_13730</name>
</gene>
<feature type="region of interest" description="Disordered" evidence="2">
    <location>
        <begin position="181"/>
        <end position="333"/>
    </location>
</feature>
<dbReference type="Gene3D" id="1.10.3660.10">
    <property type="entry name" value="6-phosphogluconate dehydrogenase C-terminal like domain"/>
    <property type="match status" value="1"/>
</dbReference>
<evidence type="ECO:0000256" key="2">
    <source>
        <dbReference type="SAM" id="MobiDB-lite"/>
    </source>
</evidence>
<dbReference type="EMBL" id="AUZY01009049">
    <property type="protein sequence ID" value="EQD43618.1"/>
    <property type="molecule type" value="Genomic_DNA"/>
</dbReference>
<sequence>PGARTLSDRNLLILDCGDAEANARARALFAHTSLTITEVPLEQHDRLMAEVLSLPHAMSLLFGRGLAASGHRPEELAQAAPTSYRRHAEVARIVTQENPELAFDIQTLNPATAAMLERLARALRELQDAVTRPDAAAYLHQLGEARLALGAGPFPSVQGPVPKRGRQAWGEEYGPATETVRRAEGRMRRPQTGPLPATQCTISTPPRGAFQRSAPYHPQAKHDQSSRFSREGRGTSVGNPPLEQRPEERPPHVAGPPGTVGDGEDRAVGFNQFRTAAWPRPPVGQESFPVNTRAGSTIRRGGPSSGDVSGSGRRNPGSAAPADPPPPSSQPSP</sequence>
<evidence type="ECO:0000256" key="1">
    <source>
        <dbReference type="ARBA" id="ARBA00023002"/>
    </source>
</evidence>
<reference evidence="4" key="1">
    <citation type="submission" date="2013-08" db="EMBL/GenBank/DDBJ databases">
        <authorList>
            <person name="Mendez C."/>
            <person name="Richter M."/>
            <person name="Ferrer M."/>
            <person name="Sanchez J."/>
        </authorList>
    </citation>
    <scope>NUCLEOTIDE SEQUENCE</scope>
</reference>